<gene>
    <name evidence="2" type="primary">LOC112292255</name>
    <name evidence="1" type="ORF">PHYPA_019167</name>
</gene>
<dbReference type="EnsemblPlants" id="Pp3c15_1410V3.1">
    <property type="protein sequence ID" value="Pp3c15_1410V3.1"/>
    <property type="gene ID" value="Pp3c15_1410"/>
</dbReference>
<dbReference type="OrthoDB" id="1879114at2759"/>
<dbReference type="InterPro" id="IPR021954">
    <property type="entry name" value="CRR7"/>
</dbReference>
<name>A0A2K1JBI0_PHYPA</name>
<evidence type="ECO:0000313" key="3">
    <source>
        <dbReference type="Proteomes" id="UP000006727"/>
    </source>
</evidence>
<dbReference type="Proteomes" id="UP000006727">
    <property type="component" value="Chromosome 15"/>
</dbReference>
<organism evidence="1">
    <name type="scientific">Physcomitrium patens</name>
    <name type="common">Spreading-leaved earth moss</name>
    <name type="synonym">Physcomitrella patens</name>
    <dbReference type="NCBI Taxonomy" id="3218"/>
    <lineage>
        <taxon>Eukaryota</taxon>
        <taxon>Viridiplantae</taxon>
        <taxon>Streptophyta</taxon>
        <taxon>Embryophyta</taxon>
        <taxon>Bryophyta</taxon>
        <taxon>Bryophytina</taxon>
        <taxon>Bryopsida</taxon>
        <taxon>Funariidae</taxon>
        <taxon>Funariales</taxon>
        <taxon>Funariaceae</taxon>
        <taxon>Physcomitrium</taxon>
    </lineage>
</organism>
<dbReference type="Pfam" id="PF12095">
    <property type="entry name" value="CRR7"/>
    <property type="match status" value="1"/>
</dbReference>
<protein>
    <submittedName>
        <fullName evidence="1 2">Uncharacterized protein</fullName>
    </submittedName>
</protein>
<evidence type="ECO:0000313" key="1">
    <source>
        <dbReference type="EMBL" id="PNR38889.1"/>
    </source>
</evidence>
<proteinExistence type="predicted"/>
<dbReference type="GeneID" id="112292255"/>
<dbReference type="Gramene" id="Pp3c15_1410V3.1">
    <property type="protein sequence ID" value="Pp3c15_1410V3.1"/>
    <property type="gene ID" value="Pp3c15_1410"/>
</dbReference>
<evidence type="ECO:0000313" key="2">
    <source>
        <dbReference type="EnsemblPlants" id="Pp3c15_1410V3.1"/>
    </source>
</evidence>
<dbReference type="STRING" id="3218.A0A2K1JBI0"/>
<dbReference type="RefSeq" id="XP_024396325.1">
    <property type="nucleotide sequence ID" value="XM_024540557.2"/>
</dbReference>
<dbReference type="KEGG" id="ppp:112292255"/>
<dbReference type="Gene3D" id="3.90.940.40">
    <property type="entry name" value="Protein CHLORORESPIRATORY REDUCTION 7"/>
    <property type="match status" value="1"/>
</dbReference>
<dbReference type="InterPro" id="IPR038150">
    <property type="entry name" value="CRR7-like_sf"/>
</dbReference>
<dbReference type="PANTHER" id="PTHR36803">
    <property type="entry name" value="PROTEIN CHLORORESPIRATORY REDUCTION 7, CHLOROPLASTIC"/>
    <property type="match status" value="1"/>
</dbReference>
<dbReference type="EMBL" id="ABEU02000015">
    <property type="protein sequence ID" value="PNR38889.1"/>
    <property type="molecule type" value="Genomic_DNA"/>
</dbReference>
<keyword evidence="3" id="KW-1185">Reference proteome</keyword>
<sequence length="189" mass="20418">MAASQLLQQSAVVRVSHSCGPGGGAGGAQTNSPRYDGFEGIVVCALGRGHRGLRFDGDRPCSVRASNLAHYLLEGMRAGSFDGILGGGLSNARGLQFVAQQRSGRSALYGDAETYVLMEPGEDEQFVTAEELQERLKNWLQEWPGEELPVDLAKFPTLDEAVQYLLNAVCELDLGDGQGSIQWFEVRLD</sequence>
<reference evidence="1 3" key="2">
    <citation type="journal article" date="2018" name="Plant J.">
        <title>The Physcomitrella patens chromosome-scale assembly reveals moss genome structure and evolution.</title>
        <authorList>
            <person name="Lang D."/>
            <person name="Ullrich K.K."/>
            <person name="Murat F."/>
            <person name="Fuchs J."/>
            <person name="Jenkins J."/>
            <person name="Haas F.B."/>
            <person name="Piednoel M."/>
            <person name="Gundlach H."/>
            <person name="Van Bel M."/>
            <person name="Meyberg R."/>
            <person name="Vives C."/>
            <person name="Morata J."/>
            <person name="Symeonidi A."/>
            <person name="Hiss M."/>
            <person name="Muchero W."/>
            <person name="Kamisugi Y."/>
            <person name="Saleh O."/>
            <person name="Blanc G."/>
            <person name="Decker E.L."/>
            <person name="van Gessel N."/>
            <person name="Grimwood J."/>
            <person name="Hayes R.D."/>
            <person name="Graham S.W."/>
            <person name="Gunter L.E."/>
            <person name="McDaniel S.F."/>
            <person name="Hoernstein S.N.W."/>
            <person name="Larsson A."/>
            <person name="Li F.W."/>
            <person name="Perroud P.F."/>
            <person name="Phillips J."/>
            <person name="Ranjan P."/>
            <person name="Rokshar D.S."/>
            <person name="Rothfels C.J."/>
            <person name="Schneider L."/>
            <person name="Shu S."/>
            <person name="Stevenson D.W."/>
            <person name="Thummler F."/>
            <person name="Tillich M."/>
            <person name="Villarreal Aguilar J.C."/>
            <person name="Widiez T."/>
            <person name="Wong G.K."/>
            <person name="Wymore A."/>
            <person name="Zhang Y."/>
            <person name="Zimmer A.D."/>
            <person name="Quatrano R.S."/>
            <person name="Mayer K.F.X."/>
            <person name="Goodstein D."/>
            <person name="Casacuberta J.M."/>
            <person name="Vandepoele K."/>
            <person name="Reski R."/>
            <person name="Cuming A.C."/>
            <person name="Tuskan G.A."/>
            <person name="Maumus F."/>
            <person name="Salse J."/>
            <person name="Schmutz J."/>
            <person name="Rensing S.A."/>
        </authorList>
    </citation>
    <scope>NUCLEOTIDE SEQUENCE [LARGE SCALE GENOMIC DNA]</scope>
    <source>
        <strain evidence="2 3">cv. Gransden 2004</strain>
    </source>
</reference>
<reference evidence="1 3" key="1">
    <citation type="journal article" date="2008" name="Science">
        <title>The Physcomitrella genome reveals evolutionary insights into the conquest of land by plants.</title>
        <authorList>
            <person name="Rensing S."/>
            <person name="Lang D."/>
            <person name="Zimmer A."/>
            <person name="Terry A."/>
            <person name="Salamov A."/>
            <person name="Shapiro H."/>
            <person name="Nishiyama T."/>
            <person name="Perroud P.-F."/>
            <person name="Lindquist E."/>
            <person name="Kamisugi Y."/>
            <person name="Tanahashi T."/>
            <person name="Sakakibara K."/>
            <person name="Fujita T."/>
            <person name="Oishi K."/>
            <person name="Shin-I T."/>
            <person name="Kuroki Y."/>
            <person name="Toyoda A."/>
            <person name="Suzuki Y."/>
            <person name="Hashimoto A."/>
            <person name="Yamaguchi K."/>
            <person name="Sugano A."/>
            <person name="Kohara Y."/>
            <person name="Fujiyama A."/>
            <person name="Anterola A."/>
            <person name="Aoki S."/>
            <person name="Ashton N."/>
            <person name="Barbazuk W.B."/>
            <person name="Barker E."/>
            <person name="Bennetzen J."/>
            <person name="Bezanilla M."/>
            <person name="Blankenship R."/>
            <person name="Cho S.H."/>
            <person name="Dutcher S."/>
            <person name="Estelle M."/>
            <person name="Fawcett J.A."/>
            <person name="Gundlach H."/>
            <person name="Hanada K."/>
            <person name="Heyl A."/>
            <person name="Hicks K.A."/>
            <person name="Hugh J."/>
            <person name="Lohr M."/>
            <person name="Mayer K."/>
            <person name="Melkozernov A."/>
            <person name="Murata T."/>
            <person name="Nelson D."/>
            <person name="Pils B."/>
            <person name="Prigge M."/>
            <person name="Reiss B."/>
            <person name="Renner T."/>
            <person name="Rombauts S."/>
            <person name="Rushton P."/>
            <person name="Sanderfoot A."/>
            <person name="Schween G."/>
            <person name="Shiu S.-H."/>
            <person name="Stueber K."/>
            <person name="Theodoulou F.L."/>
            <person name="Tu H."/>
            <person name="Van de Peer Y."/>
            <person name="Verrier P.J."/>
            <person name="Waters E."/>
            <person name="Wood A."/>
            <person name="Yang L."/>
            <person name="Cove D."/>
            <person name="Cuming A."/>
            <person name="Hasebe M."/>
            <person name="Lucas S."/>
            <person name="Mishler D.B."/>
            <person name="Reski R."/>
            <person name="Grigoriev I."/>
            <person name="Quatrano R.S."/>
            <person name="Boore J.L."/>
        </authorList>
    </citation>
    <scope>NUCLEOTIDE SEQUENCE [LARGE SCALE GENOMIC DNA]</scope>
    <source>
        <strain evidence="2 3">cv. Gransden 2004</strain>
    </source>
</reference>
<dbReference type="PANTHER" id="PTHR36803:SF1">
    <property type="entry name" value="PROTEIN CHLORORESPIRATORY REDUCTION 7, CHLOROPLASTIC"/>
    <property type="match status" value="1"/>
</dbReference>
<dbReference type="EnsemblPlants" id="Pp3c15_1410V3.2">
    <property type="protein sequence ID" value="Pp3c15_1410V3.2"/>
    <property type="gene ID" value="Pp3c15_1410"/>
</dbReference>
<dbReference type="PaxDb" id="3218-PP1S211_154V6.1"/>
<dbReference type="Gramene" id="Pp3c15_1410V3.2">
    <property type="protein sequence ID" value="Pp3c15_1410V3.2"/>
    <property type="gene ID" value="Pp3c15_1410"/>
</dbReference>
<accession>A0A2K1JBI0</accession>
<dbReference type="AlphaFoldDB" id="A0A2K1JBI0"/>
<reference evidence="2" key="3">
    <citation type="submission" date="2020-12" db="UniProtKB">
        <authorList>
            <consortium name="EnsemblPlants"/>
        </authorList>
    </citation>
    <scope>IDENTIFICATION</scope>
</reference>